<sequence length="143" mass="16907">MSTKHKAMSRQSRTERVEWRQSTENVTFVGVMPGSREARAFDINNYLRPLGTRVRLALFINTCDISAARKQVISHHMQVYVPVIKCVHQFSVFPAITNIDFSGFYLENWKLRRWDNNCIFAEQWRNAETVATRRELERQNETR</sequence>
<reference evidence="1 2" key="1">
    <citation type="submission" date="2020-12" db="EMBL/GenBank/DDBJ databases">
        <title>Metabolic potential, ecology and presence of endohyphal bacteria is reflected in genomic diversity of Mucoromycotina.</title>
        <authorList>
            <person name="Muszewska A."/>
            <person name="Okrasinska A."/>
            <person name="Steczkiewicz K."/>
            <person name="Drgas O."/>
            <person name="Orlowska M."/>
            <person name="Perlinska-Lenart U."/>
            <person name="Aleksandrzak-Piekarczyk T."/>
            <person name="Szatraj K."/>
            <person name="Zielenkiewicz U."/>
            <person name="Pilsyk S."/>
            <person name="Malc E."/>
            <person name="Mieczkowski P."/>
            <person name="Kruszewska J.S."/>
            <person name="Biernat P."/>
            <person name="Pawlowska J."/>
        </authorList>
    </citation>
    <scope>NUCLEOTIDE SEQUENCE [LARGE SCALE GENOMIC DNA]</scope>
    <source>
        <strain evidence="1 2">CBS 142.35</strain>
    </source>
</reference>
<evidence type="ECO:0000313" key="2">
    <source>
        <dbReference type="Proteomes" id="UP000646827"/>
    </source>
</evidence>
<dbReference type="Proteomes" id="UP000646827">
    <property type="component" value="Unassembled WGS sequence"/>
</dbReference>
<keyword evidence="2" id="KW-1185">Reference proteome</keyword>
<comment type="caution">
    <text evidence="1">The sequence shown here is derived from an EMBL/GenBank/DDBJ whole genome shotgun (WGS) entry which is preliminary data.</text>
</comment>
<dbReference type="OrthoDB" id="2285201at2759"/>
<accession>A0A8H7VPJ1</accession>
<dbReference type="EMBL" id="JAEPRB010000001">
    <property type="protein sequence ID" value="KAG2228290.1"/>
    <property type="molecule type" value="Genomic_DNA"/>
</dbReference>
<name>A0A8H7VPJ1_9FUNG</name>
<gene>
    <name evidence="1" type="ORF">INT45_011082</name>
</gene>
<protein>
    <submittedName>
        <fullName evidence="1">Uncharacterized protein</fullName>
    </submittedName>
</protein>
<dbReference type="AlphaFoldDB" id="A0A8H7VPJ1"/>
<proteinExistence type="predicted"/>
<organism evidence="1 2">
    <name type="scientific">Circinella minor</name>
    <dbReference type="NCBI Taxonomy" id="1195481"/>
    <lineage>
        <taxon>Eukaryota</taxon>
        <taxon>Fungi</taxon>
        <taxon>Fungi incertae sedis</taxon>
        <taxon>Mucoromycota</taxon>
        <taxon>Mucoromycotina</taxon>
        <taxon>Mucoromycetes</taxon>
        <taxon>Mucorales</taxon>
        <taxon>Lichtheimiaceae</taxon>
        <taxon>Circinella</taxon>
    </lineage>
</organism>
<evidence type="ECO:0000313" key="1">
    <source>
        <dbReference type="EMBL" id="KAG2228290.1"/>
    </source>
</evidence>